<dbReference type="GO" id="GO:0009658">
    <property type="term" value="P:chloroplast organization"/>
    <property type="evidence" value="ECO:0007669"/>
    <property type="project" value="TreeGrafter"/>
</dbReference>
<dbReference type="AlphaFoldDB" id="A0AAU9PSD5"/>
<protein>
    <submittedName>
        <fullName evidence="2">Uncharacterized protein</fullName>
    </submittedName>
</protein>
<keyword evidence="3" id="KW-1185">Reference proteome</keyword>
<evidence type="ECO:0000313" key="2">
    <source>
        <dbReference type="EMBL" id="CAH1453250.1"/>
    </source>
</evidence>
<dbReference type="GO" id="GO:0009706">
    <property type="term" value="C:chloroplast inner membrane"/>
    <property type="evidence" value="ECO:0007669"/>
    <property type="project" value="TreeGrafter"/>
</dbReference>
<dbReference type="PANTHER" id="PTHR47296">
    <property type="entry name" value="PROTEIN TIC 40, CHLOROPLASTIC"/>
    <property type="match status" value="1"/>
</dbReference>
<feature type="compositionally biased region" description="Basic and acidic residues" evidence="1">
    <location>
        <begin position="226"/>
        <end position="237"/>
    </location>
</feature>
<gene>
    <name evidence="2" type="ORF">LVIROSA_LOCUS38507</name>
</gene>
<accession>A0AAU9PSD5</accession>
<name>A0AAU9PSD5_9ASTR</name>
<comment type="caution">
    <text evidence="2">The sequence shown here is derived from an EMBL/GenBank/DDBJ whole genome shotgun (WGS) entry which is preliminary data.</text>
</comment>
<dbReference type="PANTHER" id="PTHR47296:SF1">
    <property type="entry name" value="PROTEIN TIC 40, CHLOROPLASTIC"/>
    <property type="match status" value="1"/>
</dbReference>
<dbReference type="Proteomes" id="UP001157418">
    <property type="component" value="Unassembled WGS sequence"/>
</dbReference>
<feature type="region of interest" description="Disordered" evidence="1">
    <location>
        <begin position="163"/>
        <end position="246"/>
    </location>
</feature>
<organism evidence="2 3">
    <name type="scientific">Lactuca virosa</name>
    <dbReference type="NCBI Taxonomy" id="75947"/>
    <lineage>
        <taxon>Eukaryota</taxon>
        <taxon>Viridiplantae</taxon>
        <taxon>Streptophyta</taxon>
        <taxon>Embryophyta</taxon>
        <taxon>Tracheophyta</taxon>
        <taxon>Spermatophyta</taxon>
        <taxon>Magnoliopsida</taxon>
        <taxon>eudicotyledons</taxon>
        <taxon>Gunneridae</taxon>
        <taxon>Pentapetalae</taxon>
        <taxon>asterids</taxon>
        <taxon>campanulids</taxon>
        <taxon>Asterales</taxon>
        <taxon>Asteraceae</taxon>
        <taxon>Cichorioideae</taxon>
        <taxon>Cichorieae</taxon>
        <taxon>Lactucinae</taxon>
        <taxon>Lactuca</taxon>
    </lineage>
</organism>
<evidence type="ECO:0000256" key="1">
    <source>
        <dbReference type="SAM" id="MobiDB-lite"/>
    </source>
</evidence>
<evidence type="ECO:0000313" key="3">
    <source>
        <dbReference type="Proteomes" id="UP001157418"/>
    </source>
</evidence>
<proteinExistence type="predicted"/>
<dbReference type="GO" id="GO:0009535">
    <property type="term" value="C:chloroplast thylakoid membrane"/>
    <property type="evidence" value="ECO:0007669"/>
    <property type="project" value="TreeGrafter"/>
</dbReference>
<dbReference type="EMBL" id="CAKMRJ010005745">
    <property type="protein sequence ID" value="CAH1453250.1"/>
    <property type="molecule type" value="Genomic_DNA"/>
</dbReference>
<dbReference type="GO" id="GO:0045037">
    <property type="term" value="P:protein import into chloroplast stroma"/>
    <property type="evidence" value="ECO:0007669"/>
    <property type="project" value="TreeGrafter"/>
</dbReference>
<reference evidence="2 3" key="1">
    <citation type="submission" date="2022-01" db="EMBL/GenBank/DDBJ databases">
        <authorList>
            <person name="Xiong W."/>
            <person name="Schranz E."/>
        </authorList>
    </citation>
    <scope>NUCLEOTIDE SEQUENCE [LARGE SCALE GENOMIC DNA]</scope>
</reference>
<sequence>MRETRKNLSRDDRSDVVLTMVYSSESIDVVHSRLLPFFDRCGKVPDHSYCSWIILTLPWSPLPGGISEISSVLPELSLFLGQKPTASYPLLSTVLSTLKKYWAFPALHLLQPLFFSSESSTSTSSYRRKCVLDSQLRRQMVCHRIDVGFETPGSPFLFPAPSPPLAASSGPASQRTVTVDVPPTKTEVPPAATNSINDFEAPKEPKKSAFVGVSPEETLNMNPFENFKESKETESPKDSQFLNQGS</sequence>